<feature type="region of interest" description="Disordered" evidence="1">
    <location>
        <begin position="402"/>
        <end position="444"/>
    </location>
</feature>
<feature type="compositionally biased region" description="Low complexity" evidence="1">
    <location>
        <begin position="203"/>
        <end position="219"/>
    </location>
</feature>
<proteinExistence type="predicted"/>
<organism evidence="2 3">
    <name type="scientific">Edaphobacter aggregans</name>
    <dbReference type="NCBI Taxonomy" id="570835"/>
    <lineage>
        <taxon>Bacteria</taxon>
        <taxon>Pseudomonadati</taxon>
        <taxon>Acidobacteriota</taxon>
        <taxon>Terriglobia</taxon>
        <taxon>Terriglobales</taxon>
        <taxon>Acidobacteriaceae</taxon>
        <taxon>Edaphobacter</taxon>
    </lineage>
</organism>
<protein>
    <submittedName>
        <fullName evidence="2">Uncharacterized protein</fullName>
    </submittedName>
</protein>
<feature type="region of interest" description="Disordered" evidence="1">
    <location>
        <begin position="150"/>
        <end position="327"/>
    </location>
</feature>
<feature type="compositionally biased region" description="Low complexity" evidence="1">
    <location>
        <begin position="242"/>
        <end position="263"/>
    </location>
</feature>
<evidence type="ECO:0000313" key="2">
    <source>
        <dbReference type="EMBL" id="RSL16706.1"/>
    </source>
</evidence>
<feature type="compositionally biased region" description="Basic and acidic residues" evidence="1">
    <location>
        <begin position="191"/>
        <end position="202"/>
    </location>
</feature>
<feature type="compositionally biased region" description="Low complexity" evidence="1">
    <location>
        <begin position="178"/>
        <end position="189"/>
    </location>
</feature>
<evidence type="ECO:0000256" key="1">
    <source>
        <dbReference type="SAM" id="MobiDB-lite"/>
    </source>
</evidence>
<accession>A0A428MIK4</accession>
<name>A0A428MIK4_9BACT</name>
<feature type="compositionally biased region" description="Low complexity" evidence="1">
    <location>
        <begin position="279"/>
        <end position="291"/>
    </location>
</feature>
<reference evidence="2 3" key="1">
    <citation type="submission" date="2018-12" db="EMBL/GenBank/DDBJ databases">
        <title>Sequencing of bacterial isolates from soil warming experiment in Harvard Forest, Massachusetts, USA.</title>
        <authorList>
            <person name="Deangelis K."/>
        </authorList>
    </citation>
    <scope>NUCLEOTIDE SEQUENCE [LARGE SCALE GENOMIC DNA]</scope>
    <source>
        <strain evidence="2 3">EB153</strain>
    </source>
</reference>
<dbReference type="EMBL" id="RSDW01000001">
    <property type="protein sequence ID" value="RSL16706.1"/>
    <property type="molecule type" value="Genomic_DNA"/>
</dbReference>
<dbReference type="AlphaFoldDB" id="A0A428MIK4"/>
<dbReference type="PROSITE" id="PS51257">
    <property type="entry name" value="PROKAR_LIPOPROTEIN"/>
    <property type="match status" value="1"/>
</dbReference>
<feature type="compositionally biased region" description="Basic and acidic residues" evidence="1">
    <location>
        <begin position="230"/>
        <end position="241"/>
    </location>
</feature>
<keyword evidence="3" id="KW-1185">Reference proteome</keyword>
<comment type="caution">
    <text evidence="2">The sequence shown here is derived from an EMBL/GenBank/DDBJ whole genome shotgun (WGS) entry which is preliminary data.</text>
</comment>
<gene>
    <name evidence="2" type="ORF">EDE15_2228</name>
</gene>
<dbReference type="Proteomes" id="UP000269669">
    <property type="component" value="Unassembled WGS sequence"/>
</dbReference>
<evidence type="ECO:0000313" key="3">
    <source>
        <dbReference type="Proteomes" id="UP000269669"/>
    </source>
</evidence>
<sequence>MDDMRKILAGLIVVVVACGGAWGQTHKVAKPENVVRAVGVYEWTGDLAKPGASRLIPVTLFIDGELQDAGVYMARPVPFALETGNVYELQDSGIAKGFLDLAYARHVSATDATGASAYDDGWFGYGSYKPPVMQRKSAPLRASKTLPVITSSASDSKPHLSDKSGNPVQAGGSGSGSTAGSAGSGSSSTDDPDRPTMKRRSSDTSTGSSSGSSTTDTSSAKNAGSPPADDPDRPTMKRHTSDTGSGSGSTTSDTASSKGSGSAPSDDPDRPTLKRRSPGDVGSQVGSDVGSTPSLNNDPDRPNLHHGRPAGSTTGATDDDLPKMTGLPTSMHQMVAVSDAANRDPHEFARPWEDAAERAAVLAKMQGFARVLLAGYKSGAIAAPKAVASTAAPSTATSAATATAASADSGPPTLKRGIPAKTASTTPAPKPSSTTAAKTTSTIAARKTGKVAPAPLVLQDEELKGYTLSYGGAATYVYTANTGGTGADLRYVTVVAQADALGELKPALQSVTDAAHLDRTPWMRLVDVVDVEASNRASLLFEMRAQNSRQFGLYRVIAAKPEQIFLTGSTQ</sequence>